<dbReference type="InterPro" id="IPR027417">
    <property type="entry name" value="P-loop_NTPase"/>
</dbReference>
<organism evidence="1 2">
    <name type="scientific">Thraustotheca clavata</name>
    <dbReference type="NCBI Taxonomy" id="74557"/>
    <lineage>
        <taxon>Eukaryota</taxon>
        <taxon>Sar</taxon>
        <taxon>Stramenopiles</taxon>
        <taxon>Oomycota</taxon>
        <taxon>Saprolegniomycetes</taxon>
        <taxon>Saprolegniales</taxon>
        <taxon>Achlyaceae</taxon>
        <taxon>Thraustotheca</taxon>
    </lineage>
</organism>
<comment type="caution">
    <text evidence="1">The sequence shown here is derived from an EMBL/GenBank/DDBJ whole genome shotgun (WGS) entry which is preliminary data.</text>
</comment>
<dbReference type="EMBL" id="JNBS01003399">
    <property type="protein sequence ID" value="OQR87521.1"/>
    <property type="molecule type" value="Genomic_DNA"/>
</dbReference>
<name>A0A1V9YPA8_9STRA</name>
<evidence type="ECO:0008006" key="3">
    <source>
        <dbReference type="Google" id="ProtNLM"/>
    </source>
</evidence>
<protein>
    <recommendedName>
        <fullName evidence="3">ATP-binding Cassette (ABC) Superfamily</fullName>
    </recommendedName>
</protein>
<accession>A0A1V9YPA8</accession>
<sequence>MAIVSVTHRISTTTSADMIYVMKQGEMVECGTYNELLLQPNSLFSELAKTKQPDRKQSIRFGSNLCGTNNSLTASAIEKLTRELDNRSIHGLGREAALNQLQCLTQQLHSGHYYQAAVRTCQKPI</sequence>
<dbReference type="Proteomes" id="UP000243217">
    <property type="component" value="Unassembled WGS sequence"/>
</dbReference>
<dbReference type="OrthoDB" id="6500128at2759"/>
<evidence type="ECO:0000313" key="1">
    <source>
        <dbReference type="EMBL" id="OQR87521.1"/>
    </source>
</evidence>
<proteinExistence type="predicted"/>
<gene>
    <name evidence="1" type="ORF">THRCLA_22912</name>
</gene>
<keyword evidence="2" id="KW-1185">Reference proteome</keyword>
<dbReference type="STRING" id="74557.A0A1V9YPA8"/>
<dbReference type="Gene3D" id="3.40.50.300">
    <property type="entry name" value="P-loop containing nucleotide triphosphate hydrolases"/>
    <property type="match status" value="1"/>
</dbReference>
<evidence type="ECO:0000313" key="2">
    <source>
        <dbReference type="Proteomes" id="UP000243217"/>
    </source>
</evidence>
<dbReference type="SUPFAM" id="SSF52540">
    <property type="entry name" value="P-loop containing nucleoside triphosphate hydrolases"/>
    <property type="match status" value="1"/>
</dbReference>
<dbReference type="AlphaFoldDB" id="A0A1V9YPA8"/>
<reference evidence="1 2" key="1">
    <citation type="journal article" date="2014" name="Genome Biol. Evol.">
        <title>The secreted proteins of Achlya hypogyna and Thraustotheca clavata identify the ancestral oomycete secretome and reveal gene acquisitions by horizontal gene transfer.</title>
        <authorList>
            <person name="Misner I."/>
            <person name="Blouin N."/>
            <person name="Leonard G."/>
            <person name="Richards T.A."/>
            <person name="Lane C.E."/>
        </authorList>
    </citation>
    <scope>NUCLEOTIDE SEQUENCE [LARGE SCALE GENOMIC DNA]</scope>
    <source>
        <strain evidence="1 2">ATCC 34112</strain>
    </source>
</reference>